<accession>A0A8S5S1D3</accession>
<evidence type="ECO:0000313" key="1">
    <source>
        <dbReference type="EMBL" id="DAF44527.1"/>
    </source>
</evidence>
<name>A0A8S5S1D3_9CAUD</name>
<protein>
    <submittedName>
        <fullName evidence="1">Uncharacterized protein</fullName>
    </submittedName>
</protein>
<reference evidence="1" key="1">
    <citation type="journal article" date="2021" name="Proc. Natl. Acad. Sci. U.S.A.">
        <title>A Catalog of Tens of Thousands of Viruses from Human Metagenomes Reveals Hidden Associations with Chronic Diseases.</title>
        <authorList>
            <person name="Tisza M.J."/>
            <person name="Buck C.B."/>
        </authorList>
    </citation>
    <scope>NUCLEOTIDE SEQUENCE</scope>
    <source>
        <strain evidence="1">Ct8Lf7</strain>
    </source>
</reference>
<proteinExistence type="predicted"/>
<dbReference type="EMBL" id="BK032511">
    <property type="protein sequence ID" value="DAF44527.1"/>
    <property type="molecule type" value="Genomic_DNA"/>
</dbReference>
<sequence length="63" mass="7437">MPITEVMFKDENGFHYKHPERSCSRCKNYPCLKGMDKLLGNFAAYGCRNFEDVNTFDVWKPKK</sequence>
<organism evidence="1">
    <name type="scientific">Podoviridae sp. ct8Lf7</name>
    <dbReference type="NCBI Taxonomy" id="2827723"/>
    <lineage>
        <taxon>Viruses</taxon>
        <taxon>Duplodnaviria</taxon>
        <taxon>Heunggongvirae</taxon>
        <taxon>Uroviricota</taxon>
        <taxon>Caudoviricetes</taxon>
    </lineage>
</organism>